<feature type="region of interest" description="Disordered" evidence="1">
    <location>
        <begin position="29"/>
        <end position="49"/>
    </location>
</feature>
<evidence type="ECO:0000256" key="1">
    <source>
        <dbReference type="SAM" id="MobiDB-lite"/>
    </source>
</evidence>
<accession>A0A378MER8</accession>
<dbReference type="AlphaFoldDB" id="A0A378MER8"/>
<evidence type="ECO:0000313" key="2">
    <source>
        <dbReference type="EMBL" id="STY44857.1"/>
    </source>
</evidence>
<organism evidence="2 3">
    <name type="scientific">Listeria grayi</name>
    <name type="common">Listeria murrayi</name>
    <dbReference type="NCBI Taxonomy" id="1641"/>
    <lineage>
        <taxon>Bacteria</taxon>
        <taxon>Bacillati</taxon>
        <taxon>Bacillota</taxon>
        <taxon>Bacilli</taxon>
        <taxon>Bacillales</taxon>
        <taxon>Listeriaceae</taxon>
        <taxon>Listeria</taxon>
    </lineage>
</organism>
<protein>
    <recommendedName>
        <fullName evidence="4">Lipoprotein</fullName>
    </recommendedName>
</protein>
<evidence type="ECO:0008006" key="4">
    <source>
        <dbReference type="Google" id="ProtNLM"/>
    </source>
</evidence>
<dbReference type="Proteomes" id="UP000254879">
    <property type="component" value="Unassembled WGS sequence"/>
</dbReference>
<name>A0A378MER8_LISGR</name>
<sequence>MEKRIWCGLILLIIVTMLTACGLKETDSHEKEALKSTKPSQQEKKKKVKKDYVEIASNENIPLEKSELKLTCQNLQRIRE</sequence>
<dbReference type="PROSITE" id="PS51257">
    <property type="entry name" value="PROKAR_LIPOPROTEIN"/>
    <property type="match status" value="1"/>
</dbReference>
<reference evidence="2 3" key="1">
    <citation type="submission" date="2018-06" db="EMBL/GenBank/DDBJ databases">
        <authorList>
            <consortium name="Pathogen Informatics"/>
            <person name="Doyle S."/>
        </authorList>
    </citation>
    <scope>NUCLEOTIDE SEQUENCE [LARGE SCALE GENOMIC DNA]</scope>
    <source>
        <strain evidence="3">NCTC 10815</strain>
    </source>
</reference>
<proteinExistence type="predicted"/>
<gene>
    <name evidence="2" type="ORF">NCTC10815_02211</name>
</gene>
<evidence type="ECO:0000313" key="3">
    <source>
        <dbReference type="Proteomes" id="UP000254879"/>
    </source>
</evidence>
<dbReference type="RefSeq" id="WP_256595431.1">
    <property type="nucleotide sequence ID" value="NZ_UGPG01000001.1"/>
</dbReference>
<dbReference type="EMBL" id="UGPG01000001">
    <property type="protein sequence ID" value="STY44857.1"/>
    <property type="molecule type" value="Genomic_DNA"/>
</dbReference>